<keyword evidence="1" id="KW-1133">Transmembrane helix</keyword>
<evidence type="ECO:0000313" key="2">
    <source>
        <dbReference type="EMBL" id="KAL0577819.1"/>
    </source>
</evidence>
<keyword evidence="1" id="KW-0812">Transmembrane</keyword>
<keyword evidence="3" id="KW-1185">Reference proteome</keyword>
<feature type="transmembrane region" description="Helical" evidence="1">
    <location>
        <begin position="89"/>
        <end position="110"/>
    </location>
</feature>
<organism evidence="2 3">
    <name type="scientific">Marasmius crinis-equi</name>
    <dbReference type="NCBI Taxonomy" id="585013"/>
    <lineage>
        <taxon>Eukaryota</taxon>
        <taxon>Fungi</taxon>
        <taxon>Dikarya</taxon>
        <taxon>Basidiomycota</taxon>
        <taxon>Agaricomycotina</taxon>
        <taxon>Agaricomycetes</taxon>
        <taxon>Agaricomycetidae</taxon>
        <taxon>Agaricales</taxon>
        <taxon>Marasmiineae</taxon>
        <taxon>Marasmiaceae</taxon>
        <taxon>Marasmius</taxon>
    </lineage>
</organism>
<evidence type="ECO:0000256" key="1">
    <source>
        <dbReference type="SAM" id="Phobius"/>
    </source>
</evidence>
<gene>
    <name evidence="2" type="ORF">V5O48_004186</name>
</gene>
<reference evidence="2 3" key="1">
    <citation type="submission" date="2024-02" db="EMBL/GenBank/DDBJ databases">
        <title>A draft genome for the cacao thread blight pathogen Marasmius crinis-equi.</title>
        <authorList>
            <person name="Cohen S.P."/>
            <person name="Baruah I.K."/>
            <person name="Amoako-Attah I."/>
            <person name="Bukari Y."/>
            <person name="Meinhardt L.W."/>
            <person name="Bailey B.A."/>
        </authorList>
    </citation>
    <scope>NUCLEOTIDE SEQUENCE [LARGE SCALE GENOMIC DNA]</scope>
    <source>
        <strain evidence="2 3">GH-76</strain>
    </source>
</reference>
<accession>A0ABR3FQU2</accession>
<comment type="caution">
    <text evidence="2">The sequence shown here is derived from an EMBL/GenBank/DDBJ whole genome shotgun (WGS) entry which is preliminary data.</text>
</comment>
<dbReference type="Proteomes" id="UP001465976">
    <property type="component" value="Unassembled WGS sequence"/>
</dbReference>
<feature type="transmembrane region" description="Helical" evidence="1">
    <location>
        <begin position="122"/>
        <end position="143"/>
    </location>
</feature>
<dbReference type="EMBL" id="JBAHYK010000136">
    <property type="protein sequence ID" value="KAL0577819.1"/>
    <property type="molecule type" value="Genomic_DNA"/>
</dbReference>
<proteinExistence type="predicted"/>
<sequence>MMICLACGVMIGLGLRDMTSKTNIKISSGVDKLNFLGGLLSAVFSAAVTLLTASDVGYSAGRVWKINRDSQAHLGIENGGRKLSLAVRIILESGLIHPTMMIIHLSVLYGSISKKQLPPVDLYPAVVLTAGMAPTLSIVWAQIAKLTERSTAKVGGISDIRFNNNGWLGRNGEISGVSHTVSLQIQSRSDLSEDEFKFPEPLVYPRQSVVLPSSFAAEEVRATIDVEKGLPVKETSV</sequence>
<name>A0ABR3FQU2_9AGAR</name>
<protein>
    <submittedName>
        <fullName evidence="2">Uncharacterized protein</fullName>
    </submittedName>
</protein>
<feature type="transmembrane region" description="Helical" evidence="1">
    <location>
        <begin position="35"/>
        <end position="58"/>
    </location>
</feature>
<keyword evidence="1" id="KW-0472">Membrane</keyword>
<evidence type="ECO:0000313" key="3">
    <source>
        <dbReference type="Proteomes" id="UP001465976"/>
    </source>
</evidence>